<dbReference type="EMBL" id="JACSEA010000016">
    <property type="protein sequence ID" value="KAF7384267.1"/>
    <property type="molecule type" value="Genomic_DNA"/>
</dbReference>
<accession>A0A834JBR1</accession>
<protein>
    <submittedName>
        <fullName evidence="2">Uncharacterized protein</fullName>
    </submittedName>
</protein>
<comment type="caution">
    <text evidence="2">The sequence shown here is derived from an EMBL/GenBank/DDBJ whole genome shotgun (WGS) entry which is preliminary data.</text>
</comment>
<feature type="compositionally biased region" description="Gly residues" evidence="1">
    <location>
        <begin position="36"/>
        <end position="46"/>
    </location>
</feature>
<feature type="compositionally biased region" description="Basic and acidic residues" evidence="1">
    <location>
        <begin position="65"/>
        <end position="74"/>
    </location>
</feature>
<evidence type="ECO:0000256" key="1">
    <source>
        <dbReference type="SAM" id="MobiDB-lite"/>
    </source>
</evidence>
<dbReference type="Proteomes" id="UP000614350">
    <property type="component" value="Unassembled WGS sequence"/>
</dbReference>
<evidence type="ECO:0000313" key="3">
    <source>
        <dbReference type="Proteomes" id="UP000614350"/>
    </source>
</evidence>
<organism evidence="2 3">
    <name type="scientific">Vespula vulgaris</name>
    <name type="common">Yellow jacket</name>
    <name type="synonym">Wasp</name>
    <dbReference type="NCBI Taxonomy" id="7454"/>
    <lineage>
        <taxon>Eukaryota</taxon>
        <taxon>Metazoa</taxon>
        <taxon>Ecdysozoa</taxon>
        <taxon>Arthropoda</taxon>
        <taxon>Hexapoda</taxon>
        <taxon>Insecta</taxon>
        <taxon>Pterygota</taxon>
        <taxon>Neoptera</taxon>
        <taxon>Endopterygota</taxon>
        <taxon>Hymenoptera</taxon>
        <taxon>Apocrita</taxon>
        <taxon>Aculeata</taxon>
        <taxon>Vespoidea</taxon>
        <taxon>Vespidae</taxon>
        <taxon>Vespinae</taxon>
        <taxon>Vespula</taxon>
    </lineage>
</organism>
<dbReference type="AlphaFoldDB" id="A0A834JBR1"/>
<evidence type="ECO:0000313" key="2">
    <source>
        <dbReference type="EMBL" id="KAF7384267.1"/>
    </source>
</evidence>
<keyword evidence="3" id="KW-1185">Reference proteome</keyword>
<gene>
    <name evidence="2" type="ORF">HZH66_012517</name>
</gene>
<name>A0A834JBR1_VESVU</name>
<proteinExistence type="predicted"/>
<reference evidence="2" key="1">
    <citation type="journal article" date="2020" name="G3 (Bethesda)">
        <title>High-Quality Assemblies for Three Invasive Social Wasps from the &lt;i&gt;Vespula&lt;/i&gt; Genus.</title>
        <authorList>
            <person name="Harrop T.W.R."/>
            <person name="Guhlin J."/>
            <person name="McLaughlin G.M."/>
            <person name="Permina E."/>
            <person name="Stockwell P."/>
            <person name="Gilligan J."/>
            <person name="Le Lec M.F."/>
            <person name="Gruber M.A.M."/>
            <person name="Quinn O."/>
            <person name="Lovegrove M."/>
            <person name="Duncan E.J."/>
            <person name="Remnant E.J."/>
            <person name="Van Eeckhoven J."/>
            <person name="Graham B."/>
            <person name="Knapp R.A."/>
            <person name="Langford K.W."/>
            <person name="Kronenberg Z."/>
            <person name="Press M.O."/>
            <person name="Eacker S.M."/>
            <person name="Wilson-Rankin E.E."/>
            <person name="Purcell J."/>
            <person name="Lester P.J."/>
            <person name="Dearden P.K."/>
        </authorList>
    </citation>
    <scope>NUCLEOTIDE SEQUENCE</scope>
    <source>
        <strain evidence="2">Marl-1</strain>
    </source>
</reference>
<sequence>MFVSEMRWKQFSTAPRSPSRTAAVFRLFSDRRWGPLGDGGGGGGRSSVGDGDGDGGGGGGAWTTRDARGGRREDGMKKVGLWSCAALCGGAGGE</sequence>
<feature type="region of interest" description="Disordered" evidence="1">
    <location>
        <begin position="32"/>
        <end position="74"/>
    </location>
</feature>